<dbReference type="OrthoDB" id="285898at2"/>
<evidence type="ECO:0000313" key="2">
    <source>
        <dbReference type="EMBL" id="TWT77301.1"/>
    </source>
</evidence>
<dbReference type="AlphaFoldDB" id="A0A5C5YQU7"/>
<proteinExistence type="predicted"/>
<dbReference type="Gene3D" id="3.30.420.10">
    <property type="entry name" value="Ribonuclease H-like superfamily/Ribonuclease H"/>
    <property type="match status" value="1"/>
</dbReference>
<dbReference type="SUPFAM" id="SSF53098">
    <property type="entry name" value="Ribonuclease H-like"/>
    <property type="match status" value="1"/>
</dbReference>
<evidence type="ECO:0000313" key="3">
    <source>
        <dbReference type="Proteomes" id="UP000318478"/>
    </source>
</evidence>
<sequence length="339" mass="39354">MIFVQAFYWLFRAALVPRACLVAENAALRQQLVCYQRKRGRPRIAGADRLFWVLLKQFWSGWKSSLVIVQPDTVCRWHRQGFRILWRWKSRRQGRPLIDAELRALIRRMSRENPLWGAPRIRAELRLLGYEIAESTVARYMVRRRGNPSPGWKTFLANHSQEIAACDFFVVPTATFRMLYCFVILSHDRRRVLHFNVTTNPTARWTAQQLTEAFPFDAAPRYLRRDNDAIYGKVFQQRIAALGIEDRPTTPGSPWQNAYVERLVGTVRRECLDHVIVLGKDHLRRVLSKFFAYYNGSRAHQGLEGDAPLGREREPPELGDVVATPVLGGLHHCYSRRAA</sequence>
<dbReference type="EMBL" id="SJPO01000004">
    <property type="protein sequence ID" value="TWT77301.1"/>
    <property type="molecule type" value="Genomic_DNA"/>
</dbReference>
<dbReference type="PROSITE" id="PS50994">
    <property type="entry name" value="INTEGRASE"/>
    <property type="match status" value="1"/>
</dbReference>
<dbReference type="InterPro" id="IPR012337">
    <property type="entry name" value="RNaseH-like_sf"/>
</dbReference>
<accession>A0A5C5YQU7</accession>
<feature type="domain" description="Integrase catalytic" evidence="1">
    <location>
        <begin position="146"/>
        <end position="316"/>
    </location>
</feature>
<gene>
    <name evidence="2" type="ORF">Pla123a_19590</name>
</gene>
<dbReference type="PANTHER" id="PTHR47515">
    <property type="entry name" value="LOW CALCIUM RESPONSE LOCUS PROTEIN T"/>
    <property type="match status" value="1"/>
</dbReference>
<dbReference type="Proteomes" id="UP000318478">
    <property type="component" value="Unassembled WGS sequence"/>
</dbReference>
<dbReference type="PANTHER" id="PTHR47515:SF2">
    <property type="entry name" value="INTEGRASE CORE DOMAIN PROTEIN"/>
    <property type="match status" value="1"/>
</dbReference>
<keyword evidence="3" id="KW-1185">Reference proteome</keyword>
<dbReference type="RefSeq" id="WP_146586319.1">
    <property type="nucleotide sequence ID" value="NZ_SJPO01000004.1"/>
</dbReference>
<dbReference type="GO" id="GO:0015074">
    <property type="term" value="P:DNA integration"/>
    <property type="evidence" value="ECO:0007669"/>
    <property type="project" value="InterPro"/>
</dbReference>
<dbReference type="InterPro" id="IPR001584">
    <property type="entry name" value="Integrase_cat-core"/>
</dbReference>
<name>A0A5C5YQU7_9BACT</name>
<protein>
    <submittedName>
        <fullName evidence="2">Integrase core domain protein</fullName>
    </submittedName>
</protein>
<evidence type="ECO:0000259" key="1">
    <source>
        <dbReference type="PROSITE" id="PS50994"/>
    </source>
</evidence>
<reference evidence="2 3" key="1">
    <citation type="submission" date="2019-02" db="EMBL/GenBank/DDBJ databases">
        <title>Deep-cultivation of Planctomycetes and their phenomic and genomic characterization uncovers novel biology.</title>
        <authorList>
            <person name="Wiegand S."/>
            <person name="Jogler M."/>
            <person name="Boedeker C."/>
            <person name="Pinto D."/>
            <person name="Vollmers J."/>
            <person name="Rivas-Marin E."/>
            <person name="Kohn T."/>
            <person name="Peeters S.H."/>
            <person name="Heuer A."/>
            <person name="Rast P."/>
            <person name="Oberbeckmann S."/>
            <person name="Bunk B."/>
            <person name="Jeske O."/>
            <person name="Meyerdierks A."/>
            <person name="Storesund J.E."/>
            <person name="Kallscheuer N."/>
            <person name="Luecker S."/>
            <person name="Lage O.M."/>
            <person name="Pohl T."/>
            <person name="Merkel B.J."/>
            <person name="Hornburger P."/>
            <person name="Mueller R.-W."/>
            <person name="Bruemmer F."/>
            <person name="Labrenz M."/>
            <person name="Spormann A.M."/>
            <person name="Op Den Camp H."/>
            <person name="Overmann J."/>
            <person name="Amann R."/>
            <person name="Jetten M.S.M."/>
            <person name="Mascher T."/>
            <person name="Medema M.H."/>
            <person name="Devos D.P."/>
            <person name="Kaster A.-K."/>
            <person name="Ovreas L."/>
            <person name="Rohde M."/>
            <person name="Galperin M.Y."/>
            <person name="Jogler C."/>
        </authorList>
    </citation>
    <scope>NUCLEOTIDE SEQUENCE [LARGE SCALE GENOMIC DNA]</scope>
    <source>
        <strain evidence="2 3">Pla123a</strain>
    </source>
</reference>
<dbReference type="InterPro" id="IPR036397">
    <property type="entry name" value="RNaseH_sf"/>
</dbReference>
<comment type="caution">
    <text evidence="2">The sequence shown here is derived from an EMBL/GenBank/DDBJ whole genome shotgun (WGS) entry which is preliminary data.</text>
</comment>
<organism evidence="2 3">
    <name type="scientific">Posidoniimonas polymericola</name>
    <dbReference type="NCBI Taxonomy" id="2528002"/>
    <lineage>
        <taxon>Bacteria</taxon>
        <taxon>Pseudomonadati</taxon>
        <taxon>Planctomycetota</taxon>
        <taxon>Planctomycetia</taxon>
        <taxon>Pirellulales</taxon>
        <taxon>Lacipirellulaceae</taxon>
        <taxon>Posidoniimonas</taxon>
    </lineage>
</organism>
<dbReference type="Pfam" id="PF13683">
    <property type="entry name" value="rve_3"/>
    <property type="match status" value="1"/>
</dbReference>
<dbReference type="GO" id="GO:0003676">
    <property type="term" value="F:nucleic acid binding"/>
    <property type="evidence" value="ECO:0007669"/>
    <property type="project" value="InterPro"/>
</dbReference>